<gene>
    <name evidence="1" type="ORF">N7463_005835</name>
</gene>
<evidence type="ECO:0000313" key="2">
    <source>
        <dbReference type="Proteomes" id="UP001149954"/>
    </source>
</evidence>
<dbReference type="AlphaFoldDB" id="A0A9W9XU80"/>
<dbReference type="EMBL" id="JAPWDS010000003">
    <property type="protein sequence ID" value="KAJ5502961.1"/>
    <property type="molecule type" value="Genomic_DNA"/>
</dbReference>
<name>A0A9W9XU80_9EURO</name>
<evidence type="ECO:0000313" key="1">
    <source>
        <dbReference type="EMBL" id="KAJ5502961.1"/>
    </source>
</evidence>
<accession>A0A9W9XU80</accession>
<dbReference type="Proteomes" id="UP001149954">
    <property type="component" value="Unassembled WGS sequence"/>
</dbReference>
<proteinExistence type="predicted"/>
<sequence length="77" mass="9018">MRLEESVRRRYCNINVWRLCNVLQDAGRKRRDRVGGLLQRGRMVHQQPQDMDSSKSDVLIKFSQMQELSTALGTQVK</sequence>
<reference evidence="1" key="1">
    <citation type="submission" date="2022-12" db="EMBL/GenBank/DDBJ databases">
        <authorList>
            <person name="Petersen C."/>
        </authorList>
    </citation>
    <scope>NUCLEOTIDE SEQUENCE</scope>
    <source>
        <strain evidence="1">IBT 29495</strain>
    </source>
</reference>
<organism evidence="1 2">
    <name type="scientific">Penicillium fimorum</name>
    <dbReference type="NCBI Taxonomy" id="1882269"/>
    <lineage>
        <taxon>Eukaryota</taxon>
        <taxon>Fungi</taxon>
        <taxon>Dikarya</taxon>
        <taxon>Ascomycota</taxon>
        <taxon>Pezizomycotina</taxon>
        <taxon>Eurotiomycetes</taxon>
        <taxon>Eurotiomycetidae</taxon>
        <taxon>Eurotiales</taxon>
        <taxon>Aspergillaceae</taxon>
        <taxon>Penicillium</taxon>
    </lineage>
</organism>
<reference evidence="1" key="2">
    <citation type="journal article" date="2023" name="IMA Fungus">
        <title>Comparative genomic study of the Penicillium genus elucidates a diverse pangenome and 15 lateral gene transfer events.</title>
        <authorList>
            <person name="Petersen C."/>
            <person name="Sorensen T."/>
            <person name="Nielsen M.R."/>
            <person name="Sondergaard T.E."/>
            <person name="Sorensen J.L."/>
            <person name="Fitzpatrick D.A."/>
            <person name="Frisvad J.C."/>
            <person name="Nielsen K.L."/>
        </authorList>
    </citation>
    <scope>NUCLEOTIDE SEQUENCE</scope>
    <source>
        <strain evidence="1">IBT 29495</strain>
    </source>
</reference>
<keyword evidence="2" id="KW-1185">Reference proteome</keyword>
<comment type="caution">
    <text evidence="1">The sequence shown here is derived from an EMBL/GenBank/DDBJ whole genome shotgun (WGS) entry which is preliminary data.</text>
</comment>
<protein>
    <submittedName>
        <fullName evidence="1">Uncharacterized protein</fullName>
    </submittedName>
</protein>